<keyword evidence="2" id="KW-1185">Reference proteome</keyword>
<evidence type="ECO:0000313" key="2">
    <source>
        <dbReference type="Proteomes" id="UP001497444"/>
    </source>
</evidence>
<sequence length="85" mass="9542">MEVVLRIQKTHGFALLESVLDDDSTGDIIVTSKIEVPAQRIQFLFGNAKSMAMVVGMGLDFATVYLSRENVITVEKINQLEWEQL</sequence>
<dbReference type="Proteomes" id="UP001497444">
    <property type="component" value="Chromosome 12"/>
</dbReference>
<gene>
    <name evidence="1" type="ORF">CSSPJE1EN1_LOCUS4352</name>
</gene>
<proteinExistence type="predicted"/>
<accession>A0ABP0VWJ8</accession>
<evidence type="ECO:0000313" key="1">
    <source>
        <dbReference type="EMBL" id="CAK9258874.1"/>
    </source>
</evidence>
<protein>
    <submittedName>
        <fullName evidence="1">Uncharacterized protein</fullName>
    </submittedName>
</protein>
<reference evidence="1" key="1">
    <citation type="submission" date="2024-02" db="EMBL/GenBank/DDBJ databases">
        <authorList>
            <consortium name="ELIXIR-Norway"/>
            <consortium name="Elixir Norway"/>
        </authorList>
    </citation>
    <scope>NUCLEOTIDE SEQUENCE</scope>
</reference>
<organism evidence="1 2">
    <name type="scientific">Sphagnum jensenii</name>
    <dbReference type="NCBI Taxonomy" id="128206"/>
    <lineage>
        <taxon>Eukaryota</taxon>
        <taxon>Viridiplantae</taxon>
        <taxon>Streptophyta</taxon>
        <taxon>Embryophyta</taxon>
        <taxon>Bryophyta</taxon>
        <taxon>Sphagnophytina</taxon>
        <taxon>Sphagnopsida</taxon>
        <taxon>Sphagnales</taxon>
        <taxon>Sphagnaceae</taxon>
        <taxon>Sphagnum</taxon>
    </lineage>
</organism>
<dbReference type="EMBL" id="OZ020107">
    <property type="protein sequence ID" value="CAK9258874.1"/>
    <property type="molecule type" value="Genomic_DNA"/>
</dbReference>
<name>A0ABP0VWJ8_9BRYO</name>